<protein>
    <submittedName>
        <fullName evidence="2">Uncharacterized protein</fullName>
    </submittedName>
</protein>
<sequence length="176" mass="18858">MLAPQTLLLLAANLAVAYTLENSATCGEGLQRICYGVSGGMSQDLNPEDVQYVADYLRYLSDQNEGAAKFWNMPKSIDCAEWGLPVPSGLTVLALAKHVDPRIDSSILYEDLAAAIDGGLDGPVRDQEKLVGCGKNGGQIGVQADLANSLYYTKEYNESKAKPEGIIIKLVHAPLT</sequence>
<feature type="signal peptide" evidence="1">
    <location>
        <begin position="1"/>
        <end position="17"/>
    </location>
</feature>
<evidence type="ECO:0000256" key="1">
    <source>
        <dbReference type="SAM" id="SignalP"/>
    </source>
</evidence>
<comment type="caution">
    <text evidence="2">The sequence shown here is derived from an EMBL/GenBank/DDBJ whole genome shotgun (WGS) entry which is preliminary data.</text>
</comment>
<evidence type="ECO:0000313" key="2">
    <source>
        <dbReference type="EMBL" id="TWU72741.1"/>
    </source>
</evidence>
<proteinExistence type="predicted"/>
<name>A0A5C6G8V9_METRR</name>
<accession>A0A5C6G8V9</accession>
<keyword evidence="1" id="KW-0732">Signal</keyword>
<gene>
    <name evidence="2" type="ORF">ED733_001669</name>
</gene>
<dbReference type="Proteomes" id="UP000317257">
    <property type="component" value="Unassembled WGS sequence"/>
</dbReference>
<evidence type="ECO:0000313" key="3">
    <source>
        <dbReference type="Proteomes" id="UP000317257"/>
    </source>
</evidence>
<organism evidence="2 3">
    <name type="scientific">Metarhizium rileyi (strain RCEF 4871)</name>
    <name type="common">Nomuraea rileyi</name>
    <dbReference type="NCBI Taxonomy" id="1649241"/>
    <lineage>
        <taxon>Eukaryota</taxon>
        <taxon>Fungi</taxon>
        <taxon>Dikarya</taxon>
        <taxon>Ascomycota</taxon>
        <taxon>Pezizomycotina</taxon>
        <taxon>Sordariomycetes</taxon>
        <taxon>Hypocreomycetidae</taxon>
        <taxon>Hypocreales</taxon>
        <taxon>Clavicipitaceae</taxon>
        <taxon>Metarhizium</taxon>
    </lineage>
</organism>
<dbReference type="AlphaFoldDB" id="A0A5C6G8V9"/>
<dbReference type="EMBL" id="SBHS01000024">
    <property type="protein sequence ID" value="TWU72741.1"/>
    <property type="molecule type" value="Genomic_DNA"/>
</dbReference>
<reference evidence="3" key="1">
    <citation type="submission" date="2018-12" db="EMBL/GenBank/DDBJ databases">
        <title>The complete genome of Metarhizium rileyi, a key fungal pathogen of Lepidoptera.</title>
        <authorList>
            <person name="Binneck E."/>
            <person name="Lastra C.C.L."/>
            <person name="Sosa-Gomez D.R."/>
        </authorList>
    </citation>
    <scope>NUCLEOTIDE SEQUENCE [LARGE SCALE GENOMIC DNA]</scope>
    <source>
        <strain evidence="3">Cep018-CH2</strain>
    </source>
</reference>
<feature type="chain" id="PRO_5022744789" evidence="1">
    <location>
        <begin position="18"/>
        <end position="176"/>
    </location>
</feature>